<accession>A0A812IUV9</accession>
<sequence>MAFRTFGLSKKCRWALALILALVVLALYFVYSFLGYIIFSVWVYFVGRATLSSQVAPAPYPVVFILSATLVVTLIPWIFFGGHQGCSEFDVTMQTAWGLSFEDFWFQFTIRAVLSWTLAPIVAFMLLADHFASPYVRESIRCVLYMYLAQLLKTLGTAFDACHGTDLDGDNVRDMAYEHDPLAGFASAYGTGAAFLSDIWCLQLVVERLRALEETYGQPLPCSRSILWMSRLNIWMFFALAAMNFTPPIASWVVSILSTFSIGLITLLIWRAYAVPLHVLQAALRLEAVDGVLLQLHKEAKFAMRVIRKAQIALVLASFSMGWHIASWGVSWVIIAQWTNDAFQYGAMVDTMGNTVCLLLLVNSSLHLPRCIPTCYAAQSAVDSELTEELGCTCGKKVGLPRRSQLDGEANDVVSCDKCAWAEKVAEIADRRVAVGQLLDFHKRLGSENLMPHFDPLRSTTNDVVRHAIIPESRCGNLGKALAEVLPRRSTGTPRMVTHHWQNRFSDLLAVVVADSLGMKRWDSIAQQLSTKQEEALKERLSDCGSLHWNYWICAFCINQHASICGNAMGVQDTVTAEVLPSCDCSTPKDFNDHPIQCELNKFDSMMLHLHRCDVHGFLQVVAIDRDFNVFSRAWCVAELVQARSCRLDQHVILHSPEVLEKNSRRLSSLRVEDCCASRPEDKDAILSKIGGKDEILEFNKRLQQLLLGSEGLLAGWLDGQRLLQEVGAIAARARTRVGEDLSEPQTAV</sequence>
<organism evidence="2 3">
    <name type="scientific">Symbiodinium pilosum</name>
    <name type="common">Dinoflagellate</name>
    <dbReference type="NCBI Taxonomy" id="2952"/>
    <lineage>
        <taxon>Eukaryota</taxon>
        <taxon>Sar</taxon>
        <taxon>Alveolata</taxon>
        <taxon>Dinophyceae</taxon>
        <taxon>Suessiales</taxon>
        <taxon>Symbiodiniaceae</taxon>
        <taxon>Symbiodinium</taxon>
    </lineage>
</organism>
<evidence type="ECO:0000313" key="2">
    <source>
        <dbReference type="EMBL" id="CAE7174397.1"/>
    </source>
</evidence>
<dbReference type="EMBL" id="CAJNIZ010000762">
    <property type="protein sequence ID" value="CAE7174397.1"/>
    <property type="molecule type" value="Genomic_DNA"/>
</dbReference>
<reference evidence="2" key="1">
    <citation type="submission" date="2021-02" db="EMBL/GenBank/DDBJ databases">
        <authorList>
            <person name="Dougan E. K."/>
            <person name="Rhodes N."/>
            <person name="Thang M."/>
            <person name="Chan C."/>
        </authorList>
    </citation>
    <scope>NUCLEOTIDE SEQUENCE</scope>
</reference>
<feature type="transmembrane region" description="Helical" evidence="1">
    <location>
        <begin position="312"/>
        <end position="336"/>
    </location>
</feature>
<evidence type="ECO:0000313" key="3">
    <source>
        <dbReference type="Proteomes" id="UP000649617"/>
    </source>
</evidence>
<dbReference type="AlphaFoldDB" id="A0A812IUV9"/>
<feature type="transmembrane region" description="Helical" evidence="1">
    <location>
        <begin position="12"/>
        <end position="39"/>
    </location>
</feature>
<feature type="transmembrane region" description="Helical" evidence="1">
    <location>
        <begin position="108"/>
        <end position="128"/>
    </location>
</feature>
<comment type="caution">
    <text evidence="2">The sequence shown here is derived from an EMBL/GenBank/DDBJ whole genome shotgun (WGS) entry which is preliminary data.</text>
</comment>
<dbReference type="Proteomes" id="UP000649617">
    <property type="component" value="Unassembled WGS sequence"/>
</dbReference>
<keyword evidence="1" id="KW-1133">Transmembrane helix</keyword>
<gene>
    <name evidence="2" type="ORF">SPIL2461_LOCUS844</name>
</gene>
<feature type="transmembrane region" description="Helical" evidence="1">
    <location>
        <begin position="249"/>
        <end position="270"/>
    </location>
</feature>
<keyword evidence="1" id="KW-0472">Membrane</keyword>
<feature type="transmembrane region" description="Helical" evidence="1">
    <location>
        <begin position="182"/>
        <end position="206"/>
    </location>
</feature>
<feature type="transmembrane region" description="Helical" evidence="1">
    <location>
        <begin position="226"/>
        <end position="243"/>
    </location>
</feature>
<keyword evidence="3" id="KW-1185">Reference proteome</keyword>
<feature type="transmembrane region" description="Helical" evidence="1">
    <location>
        <begin position="59"/>
        <end position="80"/>
    </location>
</feature>
<dbReference type="OrthoDB" id="412053at2759"/>
<proteinExistence type="predicted"/>
<keyword evidence="1" id="KW-0812">Transmembrane</keyword>
<protein>
    <submittedName>
        <fullName evidence="2">Uncharacterized protein</fullName>
    </submittedName>
</protein>
<name>A0A812IUV9_SYMPI</name>
<evidence type="ECO:0000256" key="1">
    <source>
        <dbReference type="SAM" id="Phobius"/>
    </source>
</evidence>